<dbReference type="InterPro" id="IPR029033">
    <property type="entry name" value="His_PPase_superfam"/>
</dbReference>
<dbReference type="OrthoDB" id="496981at2759"/>
<evidence type="ECO:0000313" key="2">
    <source>
        <dbReference type="Proteomes" id="UP000308549"/>
    </source>
</evidence>
<proteinExistence type="predicted"/>
<dbReference type="EMBL" id="NAJL01000034">
    <property type="protein sequence ID" value="TKA25572.1"/>
    <property type="molecule type" value="Genomic_DNA"/>
</dbReference>
<gene>
    <name evidence="1" type="ORF">B0A50_05433</name>
</gene>
<dbReference type="Proteomes" id="UP000308549">
    <property type="component" value="Unassembled WGS sequence"/>
</dbReference>
<dbReference type="Gene3D" id="3.40.50.1240">
    <property type="entry name" value="Phosphoglycerate mutase-like"/>
    <property type="match status" value="1"/>
</dbReference>
<dbReference type="Pfam" id="PF00300">
    <property type="entry name" value="His_Phos_1"/>
    <property type="match status" value="1"/>
</dbReference>
<dbReference type="CDD" id="cd07067">
    <property type="entry name" value="HP_PGM_like"/>
    <property type="match status" value="1"/>
</dbReference>
<dbReference type="PANTHER" id="PTHR48100:SF54">
    <property type="entry name" value="PHOSPHATASE SPAC5H10.03-RELATED"/>
    <property type="match status" value="1"/>
</dbReference>
<reference evidence="1 2" key="1">
    <citation type="submission" date="2017-03" db="EMBL/GenBank/DDBJ databases">
        <title>Genomes of endolithic fungi from Antarctica.</title>
        <authorList>
            <person name="Coleine C."/>
            <person name="Masonjones S."/>
            <person name="Stajich J.E."/>
        </authorList>
    </citation>
    <scope>NUCLEOTIDE SEQUENCE [LARGE SCALE GENOMIC DNA]</scope>
    <source>
        <strain evidence="1 2">CCFEE 6315</strain>
    </source>
</reference>
<dbReference type="InterPro" id="IPR050275">
    <property type="entry name" value="PGM_Phosphatase"/>
</dbReference>
<accession>A0A4U0TUE0</accession>
<name>A0A4U0TUE0_9PEZI</name>
<dbReference type="GO" id="GO:0016791">
    <property type="term" value="F:phosphatase activity"/>
    <property type="evidence" value="ECO:0007669"/>
    <property type="project" value="TreeGrafter"/>
</dbReference>
<evidence type="ECO:0000313" key="1">
    <source>
        <dbReference type="EMBL" id="TKA25572.1"/>
    </source>
</evidence>
<dbReference type="InterPro" id="IPR013078">
    <property type="entry name" value="His_Pase_superF_clade-1"/>
</dbReference>
<organism evidence="1 2">
    <name type="scientific">Salinomyces thailandicus</name>
    <dbReference type="NCBI Taxonomy" id="706561"/>
    <lineage>
        <taxon>Eukaryota</taxon>
        <taxon>Fungi</taxon>
        <taxon>Dikarya</taxon>
        <taxon>Ascomycota</taxon>
        <taxon>Pezizomycotina</taxon>
        <taxon>Dothideomycetes</taxon>
        <taxon>Dothideomycetidae</taxon>
        <taxon>Mycosphaerellales</taxon>
        <taxon>Teratosphaeriaceae</taxon>
        <taxon>Salinomyces</taxon>
    </lineage>
</organism>
<comment type="caution">
    <text evidence="1">The sequence shown here is derived from an EMBL/GenBank/DDBJ whole genome shotgun (WGS) entry which is preliminary data.</text>
</comment>
<dbReference type="GO" id="GO:0005737">
    <property type="term" value="C:cytoplasm"/>
    <property type="evidence" value="ECO:0007669"/>
    <property type="project" value="TreeGrafter"/>
</dbReference>
<dbReference type="PANTHER" id="PTHR48100">
    <property type="entry name" value="BROAD-SPECIFICITY PHOSPHATASE YOR283W-RELATED"/>
    <property type="match status" value="1"/>
</dbReference>
<dbReference type="SMART" id="SM00855">
    <property type="entry name" value="PGAM"/>
    <property type="match status" value="1"/>
</dbReference>
<sequence length="221" mass="25281">MPPTLHLVRHAEGPHNTAWHGEGIKDPFLTDHGREQCEELCSQFPHHDKIELLMASPMKRCIETCKISFQPAVDRLQKILLMPLAQEASDEHMDTGSSTEEIKEAFGDLVDEHRLVDVHPYWNKNIGRFGTDPTTQMERARQLRCFIMGRQEKHVAIVSHGSFNHCITGKFKPDGTQTTRMWNNAECRSYTFDESSGEEALIVETEESISRRPELNEGQNN</sequence>
<keyword evidence="2" id="KW-1185">Reference proteome</keyword>
<evidence type="ECO:0008006" key="3">
    <source>
        <dbReference type="Google" id="ProtNLM"/>
    </source>
</evidence>
<dbReference type="SUPFAM" id="SSF53254">
    <property type="entry name" value="Phosphoglycerate mutase-like"/>
    <property type="match status" value="1"/>
</dbReference>
<protein>
    <recommendedName>
        <fullName evidence="3">Phosphoglycerate mutase-like protein</fullName>
    </recommendedName>
</protein>
<dbReference type="AlphaFoldDB" id="A0A4U0TUE0"/>